<comment type="subcellular location">
    <subcellularLocation>
        <location evidence="1">Cell membrane</location>
        <topology evidence="1">Multi-pass membrane protein</topology>
    </subcellularLocation>
</comment>
<evidence type="ECO:0000256" key="5">
    <source>
        <dbReference type="ARBA" id="ARBA00022989"/>
    </source>
</evidence>
<keyword evidence="11" id="KW-1185">Reference proteome</keyword>
<accession>A0ABM8Q7D7</accession>
<evidence type="ECO:0000259" key="8">
    <source>
        <dbReference type="PROSITE" id="PS50893"/>
    </source>
</evidence>
<dbReference type="PROSITE" id="PS50929">
    <property type="entry name" value="ABC_TM1F"/>
    <property type="match status" value="1"/>
</dbReference>
<keyword evidence="6 7" id="KW-0472">Membrane</keyword>
<evidence type="ECO:0000313" key="11">
    <source>
        <dbReference type="Proteomes" id="UP000789803"/>
    </source>
</evidence>
<dbReference type="SMART" id="SM00382">
    <property type="entry name" value="AAA"/>
    <property type="match status" value="1"/>
</dbReference>
<evidence type="ECO:0000256" key="2">
    <source>
        <dbReference type="ARBA" id="ARBA00022692"/>
    </source>
</evidence>
<sequence length="580" mass="64170">MQEKALSKIILPVRAKIVLGIILSALSAISKVLAFCLFALIISNLVQNEIRIDLLVLAGVFVVAELLLRMFGFGISHKAAFELEQILRVKISSKMAKIPYGDVISLGTGELKKIMLNDVKELHSYVADTTPYFGSLSVLPVASMIALLWLDYRMFLVSIGVFFVGGFILMFAFKDNTKYRQKYDDATALINASIIEFIQAMAVVRTFSNTDNSFNKYDEALKNYADSLKEWLSFSSLSSKLAIAVLSPLPTYFALSVAGAIFYLNNSLMLGDFVGCLLVGTGFVSVFMPLMMLRNFIMKSNAAALSIMQFLNTKELFISPLPKVPNGYDLEFKNVSFKYPNKDEFALKNINFNVKNGEIIAFVGESGAGKSTAATLIPRFYDVSEGDIKIGGINIKDIAMQDLNNLISFVFQDVFLFNETIYENIIKSKPNATKDEVINAAKAANIHDFIMGLENGYDSVIGERGANLSGGEKQRISIARAILKDAPIIVLDEATAFADALSEEQIIKAISNLIKNKTAIIIAHRLSTIACVDEIFVFKNASICQNGTHDELITQDGEYKKLWQTYQDAQIWNIRGKNAN</sequence>
<dbReference type="Pfam" id="PF00005">
    <property type="entry name" value="ABC_tran"/>
    <property type="match status" value="1"/>
</dbReference>
<dbReference type="SUPFAM" id="SSF90123">
    <property type="entry name" value="ABC transporter transmembrane region"/>
    <property type="match status" value="1"/>
</dbReference>
<reference evidence="10 11" key="1">
    <citation type="submission" date="2020-11" db="EMBL/GenBank/DDBJ databases">
        <authorList>
            <person name="Peeters C."/>
        </authorList>
    </citation>
    <scope>NUCLEOTIDE SEQUENCE [LARGE SCALE GENOMIC DNA]</scope>
    <source>
        <strain evidence="10 11">LMG 7974</strain>
    </source>
</reference>
<protein>
    <submittedName>
        <fullName evidence="10">Vitamin B12 import ATP-binding protein BtuD</fullName>
    </submittedName>
</protein>
<dbReference type="PROSITE" id="PS50893">
    <property type="entry name" value="ABC_TRANSPORTER_2"/>
    <property type="match status" value="1"/>
</dbReference>
<dbReference type="PANTHER" id="PTHR24221">
    <property type="entry name" value="ATP-BINDING CASSETTE SUB-FAMILY B"/>
    <property type="match status" value="1"/>
</dbReference>
<dbReference type="InterPro" id="IPR036640">
    <property type="entry name" value="ABC1_TM_sf"/>
</dbReference>
<evidence type="ECO:0000256" key="6">
    <source>
        <dbReference type="ARBA" id="ARBA00023136"/>
    </source>
</evidence>
<dbReference type="Proteomes" id="UP000789803">
    <property type="component" value="Unassembled WGS sequence"/>
</dbReference>
<feature type="transmembrane region" description="Helical" evidence="7">
    <location>
        <begin position="155"/>
        <end position="173"/>
    </location>
</feature>
<keyword evidence="4 10" id="KW-0067">ATP-binding</keyword>
<dbReference type="InterPro" id="IPR011527">
    <property type="entry name" value="ABC1_TM_dom"/>
</dbReference>
<dbReference type="InterPro" id="IPR027417">
    <property type="entry name" value="P-loop_NTPase"/>
</dbReference>
<dbReference type="SUPFAM" id="SSF52540">
    <property type="entry name" value="P-loop containing nucleoside triphosphate hydrolases"/>
    <property type="match status" value="1"/>
</dbReference>
<dbReference type="Pfam" id="PF00664">
    <property type="entry name" value="ABC_membrane"/>
    <property type="match status" value="1"/>
</dbReference>
<dbReference type="PROSITE" id="PS00211">
    <property type="entry name" value="ABC_TRANSPORTER_1"/>
    <property type="match status" value="1"/>
</dbReference>
<keyword evidence="5 7" id="KW-1133">Transmembrane helix</keyword>
<evidence type="ECO:0000256" key="3">
    <source>
        <dbReference type="ARBA" id="ARBA00022741"/>
    </source>
</evidence>
<evidence type="ECO:0000256" key="7">
    <source>
        <dbReference type="SAM" id="Phobius"/>
    </source>
</evidence>
<dbReference type="GO" id="GO:0005524">
    <property type="term" value="F:ATP binding"/>
    <property type="evidence" value="ECO:0007669"/>
    <property type="project" value="UniProtKB-KW"/>
</dbReference>
<feature type="domain" description="ABC transmembrane type-1" evidence="9">
    <location>
        <begin position="18"/>
        <end position="299"/>
    </location>
</feature>
<keyword evidence="2 7" id="KW-0812">Transmembrane</keyword>
<keyword evidence="3" id="KW-0547">Nucleotide-binding</keyword>
<evidence type="ECO:0000313" key="10">
    <source>
        <dbReference type="EMBL" id="CAD7288722.1"/>
    </source>
</evidence>
<feature type="transmembrane region" description="Helical" evidence="7">
    <location>
        <begin position="21"/>
        <end position="42"/>
    </location>
</feature>
<feature type="transmembrane region" description="Helical" evidence="7">
    <location>
        <begin position="270"/>
        <end position="290"/>
    </location>
</feature>
<feature type="transmembrane region" description="Helical" evidence="7">
    <location>
        <begin position="241"/>
        <end position="264"/>
    </location>
</feature>
<dbReference type="PANTHER" id="PTHR24221:SF397">
    <property type="entry name" value="ABC TRANSPORTER, ATP-BINDING TRANSMEMBRANE PROTEIN"/>
    <property type="match status" value="1"/>
</dbReference>
<evidence type="ECO:0000256" key="1">
    <source>
        <dbReference type="ARBA" id="ARBA00004651"/>
    </source>
</evidence>
<dbReference type="InterPro" id="IPR003593">
    <property type="entry name" value="AAA+_ATPase"/>
</dbReference>
<dbReference type="InterPro" id="IPR003439">
    <property type="entry name" value="ABC_transporter-like_ATP-bd"/>
</dbReference>
<evidence type="ECO:0000259" key="9">
    <source>
        <dbReference type="PROSITE" id="PS50929"/>
    </source>
</evidence>
<dbReference type="EMBL" id="CAJHOF010000009">
    <property type="protein sequence ID" value="CAD7288722.1"/>
    <property type="molecule type" value="Genomic_DNA"/>
</dbReference>
<feature type="domain" description="ABC transporter" evidence="8">
    <location>
        <begin position="330"/>
        <end position="565"/>
    </location>
</feature>
<proteinExistence type="predicted"/>
<dbReference type="Gene3D" id="1.20.1560.10">
    <property type="entry name" value="ABC transporter type 1, transmembrane domain"/>
    <property type="match status" value="1"/>
</dbReference>
<comment type="caution">
    <text evidence="10">The sequence shown here is derived from an EMBL/GenBank/DDBJ whole genome shotgun (WGS) entry which is preliminary data.</text>
</comment>
<gene>
    <name evidence="10" type="primary">btuD_2</name>
    <name evidence="10" type="ORF">LMG7974_01119</name>
</gene>
<name>A0ABM8Q7D7_9BACT</name>
<dbReference type="InterPro" id="IPR017871">
    <property type="entry name" value="ABC_transporter-like_CS"/>
</dbReference>
<dbReference type="RefSeq" id="WP_229932921.1">
    <property type="nucleotide sequence ID" value="NZ_CAJHOF010000009.1"/>
</dbReference>
<dbReference type="Gene3D" id="3.40.50.300">
    <property type="entry name" value="P-loop containing nucleotide triphosphate hydrolases"/>
    <property type="match status" value="1"/>
</dbReference>
<organism evidence="10 11">
    <name type="scientific">Campylobacter majalis</name>
    <dbReference type="NCBI Taxonomy" id="2790656"/>
    <lineage>
        <taxon>Bacteria</taxon>
        <taxon>Pseudomonadati</taxon>
        <taxon>Campylobacterota</taxon>
        <taxon>Epsilonproteobacteria</taxon>
        <taxon>Campylobacterales</taxon>
        <taxon>Campylobacteraceae</taxon>
        <taxon>Campylobacter</taxon>
    </lineage>
</organism>
<evidence type="ECO:0000256" key="4">
    <source>
        <dbReference type="ARBA" id="ARBA00022840"/>
    </source>
</evidence>
<feature type="transmembrane region" description="Helical" evidence="7">
    <location>
        <begin position="54"/>
        <end position="75"/>
    </location>
</feature>
<dbReference type="InterPro" id="IPR039421">
    <property type="entry name" value="Type_1_exporter"/>
</dbReference>